<feature type="compositionally biased region" description="Basic and acidic residues" evidence="7">
    <location>
        <begin position="366"/>
        <end position="376"/>
    </location>
</feature>
<dbReference type="SUPFAM" id="SSF57959">
    <property type="entry name" value="Leucine zipper domain"/>
    <property type="match status" value="1"/>
</dbReference>
<dbReference type="SMART" id="SM00338">
    <property type="entry name" value="BRLZ"/>
    <property type="match status" value="1"/>
</dbReference>
<sequence length="444" mass="49990">MESNTNSNLSWLQGNEQDFPLGAKATSFLLPATNDEISFTNDYCLELPDFMESQDVFGFSNGNLLENIECMEDPPFETAKDDFNREFINGSNLSEDIEENYCGIQPEDMLVPLSELQPDKYAATPQGIGANTLFAASDPSSSTSVTKIPIRVNRIKVQKVETQNLDVSYIPLSYASLPLQQNPNYQVIDPCNINENIIIGDHIISEQLLNELVDMVKCEPNQLTDMISSLDKSVFQDGMEELLSHLESIETKATVSGVPQCTSEPFSPECISSPVPSYGSVSPHQDMDQSFLDKTESYTLDNLTLPSEDETASLCSVSSPLYEESITLSSQSCCEDEESVVAYDKPELHSHSRSQRKRKNRSGFPEGRKERKKEQNKQAALRYRQKKKQEEDELMAQIKAEEERQKKLKVKYIGLKQELACMKKIMREVLKARGIVPGKDFQKK</sequence>
<dbReference type="EMBL" id="JAXCGZ010007550">
    <property type="protein sequence ID" value="KAK7079310.1"/>
    <property type="molecule type" value="Genomic_DNA"/>
</dbReference>
<dbReference type="CDD" id="cd14692">
    <property type="entry name" value="bZIP_ATF4"/>
    <property type="match status" value="1"/>
</dbReference>
<evidence type="ECO:0000256" key="7">
    <source>
        <dbReference type="SAM" id="MobiDB-lite"/>
    </source>
</evidence>
<dbReference type="PANTHER" id="PTHR13044">
    <property type="entry name" value="ACTIVATING TRANSCRIPTION FACTOR ATF 4/5"/>
    <property type="match status" value="1"/>
</dbReference>
<feature type="domain" description="BZIP" evidence="8">
    <location>
        <begin position="366"/>
        <end position="429"/>
    </location>
</feature>
<evidence type="ECO:0000256" key="6">
    <source>
        <dbReference type="ARBA" id="ARBA00023242"/>
    </source>
</evidence>
<evidence type="ECO:0000256" key="2">
    <source>
        <dbReference type="ARBA" id="ARBA00007163"/>
    </source>
</evidence>
<evidence type="ECO:0000313" key="9">
    <source>
        <dbReference type="EMBL" id="KAK7079310.1"/>
    </source>
</evidence>
<keyword evidence="5" id="KW-0804">Transcription</keyword>
<feature type="region of interest" description="Disordered" evidence="7">
    <location>
        <begin position="345"/>
        <end position="390"/>
    </location>
</feature>
<dbReference type="PANTHER" id="PTHR13044:SF14">
    <property type="entry name" value="CRYPTOCEPHAL, ISOFORM A"/>
    <property type="match status" value="1"/>
</dbReference>
<evidence type="ECO:0000256" key="3">
    <source>
        <dbReference type="ARBA" id="ARBA00023015"/>
    </source>
</evidence>
<keyword evidence="3" id="KW-0805">Transcription regulation</keyword>
<keyword evidence="4" id="KW-0238">DNA-binding</keyword>
<keyword evidence="6" id="KW-0539">Nucleus</keyword>
<dbReference type="GO" id="GO:0005634">
    <property type="term" value="C:nucleus"/>
    <property type="evidence" value="ECO:0007669"/>
    <property type="project" value="UniProtKB-SubCell"/>
</dbReference>
<comment type="similarity">
    <text evidence="2">Belongs to the bZIP family.</text>
</comment>
<reference evidence="9 10" key="1">
    <citation type="submission" date="2023-11" db="EMBL/GenBank/DDBJ databases">
        <title>Halocaridina rubra genome assembly.</title>
        <authorList>
            <person name="Smith C."/>
        </authorList>
    </citation>
    <scope>NUCLEOTIDE SEQUENCE [LARGE SCALE GENOMIC DNA]</scope>
    <source>
        <strain evidence="9">EP-1</strain>
        <tissue evidence="9">Whole</tissue>
    </source>
</reference>
<dbReference type="InterPro" id="IPR004827">
    <property type="entry name" value="bZIP"/>
</dbReference>
<comment type="caution">
    <text evidence="9">The sequence shown here is derived from an EMBL/GenBank/DDBJ whole genome shotgun (WGS) entry which is preliminary data.</text>
</comment>
<dbReference type="PROSITE" id="PS50217">
    <property type="entry name" value="BZIP"/>
    <property type="match status" value="1"/>
</dbReference>
<dbReference type="GO" id="GO:0000977">
    <property type="term" value="F:RNA polymerase II transcription regulatory region sequence-specific DNA binding"/>
    <property type="evidence" value="ECO:0007669"/>
    <property type="project" value="TreeGrafter"/>
</dbReference>
<proteinExistence type="inferred from homology"/>
<gene>
    <name evidence="9" type="ORF">SK128_006471</name>
</gene>
<dbReference type="InterPro" id="IPR046347">
    <property type="entry name" value="bZIP_sf"/>
</dbReference>
<evidence type="ECO:0000256" key="1">
    <source>
        <dbReference type="ARBA" id="ARBA00004123"/>
    </source>
</evidence>
<protein>
    <recommendedName>
        <fullName evidence="8">BZIP domain-containing protein</fullName>
    </recommendedName>
</protein>
<comment type="subcellular location">
    <subcellularLocation>
        <location evidence="1">Nucleus</location>
    </subcellularLocation>
</comment>
<evidence type="ECO:0000256" key="4">
    <source>
        <dbReference type="ARBA" id="ARBA00023125"/>
    </source>
</evidence>
<feature type="compositionally biased region" description="Basic residues" evidence="7">
    <location>
        <begin position="351"/>
        <end position="361"/>
    </location>
</feature>
<evidence type="ECO:0000256" key="5">
    <source>
        <dbReference type="ARBA" id="ARBA00023163"/>
    </source>
</evidence>
<dbReference type="GO" id="GO:0001228">
    <property type="term" value="F:DNA-binding transcription activator activity, RNA polymerase II-specific"/>
    <property type="evidence" value="ECO:0007669"/>
    <property type="project" value="TreeGrafter"/>
</dbReference>
<dbReference type="Gene3D" id="1.20.5.170">
    <property type="match status" value="1"/>
</dbReference>
<name>A0AAN8XID4_HALRR</name>
<evidence type="ECO:0000313" key="10">
    <source>
        <dbReference type="Proteomes" id="UP001381693"/>
    </source>
</evidence>
<dbReference type="Proteomes" id="UP001381693">
    <property type="component" value="Unassembled WGS sequence"/>
</dbReference>
<dbReference type="AlphaFoldDB" id="A0AAN8XID4"/>
<keyword evidence="10" id="KW-1185">Reference proteome</keyword>
<organism evidence="9 10">
    <name type="scientific">Halocaridina rubra</name>
    <name type="common">Hawaiian red shrimp</name>
    <dbReference type="NCBI Taxonomy" id="373956"/>
    <lineage>
        <taxon>Eukaryota</taxon>
        <taxon>Metazoa</taxon>
        <taxon>Ecdysozoa</taxon>
        <taxon>Arthropoda</taxon>
        <taxon>Crustacea</taxon>
        <taxon>Multicrustacea</taxon>
        <taxon>Malacostraca</taxon>
        <taxon>Eumalacostraca</taxon>
        <taxon>Eucarida</taxon>
        <taxon>Decapoda</taxon>
        <taxon>Pleocyemata</taxon>
        <taxon>Caridea</taxon>
        <taxon>Atyoidea</taxon>
        <taxon>Atyidae</taxon>
        <taxon>Halocaridina</taxon>
    </lineage>
</organism>
<accession>A0AAN8XID4</accession>
<evidence type="ECO:0000259" key="8">
    <source>
        <dbReference type="PROSITE" id="PS50217"/>
    </source>
</evidence>